<sequence length="232" mass="25021">KSVSLLGIDPAVYPRVASLNFQEGDPATAYTDLGRGRALIINGVFAAQTGLHPGDTVRLTTPTGQQSYQIIAVAGDYLNAKVQTAYITQSNLQRDFRKSEDIFIQLNLAPNASAATVEPKLKAILEDYPQFRLVSGKSFFEENKQIFDQTFLAMYALLGVLAAPSLIALLNTLAIGVIERTREIGVLRAIGATRRQVRRIVIAEALLLAVIGTAFGLLAGLYLGYVLILGLG</sequence>
<dbReference type="InterPro" id="IPR051447">
    <property type="entry name" value="Lipoprotein-release_system"/>
</dbReference>
<dbReference type="PANTHER" id="PTHR30489:SF0">
    <property type="entry name" value="LIPOPROTEIN-RELEASING SYSTEM TRANSMEMBRANE PROTEIN LOLE"/>
    <property type="match status" value="1"/>
</dbReference>
<feature type="domain" description="ABC3 transporter permease C-terminal" evidence="8">
    <location>
        <begin position="157"/>
        <end position="227"/>
    </location>
</feature>
<feature type="non-terminal residue" evidence="10">
    <location>
        <position position="232"/>
    </location>
</feature>
<keyword evidence="4 7" id="KW-0812">Transmembrane</keyword>
<dbReference type="Proteomes" id="UP000050509">
    <property type="component" value="Unassembled WGS sequence"/>
</dbReference>
<keyword evidence="3" id="KW-1003">Cell membrane</keyword>
<dbReference type="Pfam" id="PF12704">
    <property type="entry name" value="MacB_PCD"/>
    <property type="match status" value="1"/>
</dbReference>
<dbReference type="PANTHER" id="PTHR30489">
    <property type="entry name" value="LIPOPROTEIN-RELEASING SYSTEM TRANSMEMBRANE PROTEIN LOLE"/>
    <property type="match status" value="1"/>
</dbReference>
<comment type="caution">
    <text evidence="10">The sequence shown here is derived from an EMBL/GenBank/DDBJ whole genome shotgun (WGS) entry which is preliminary data.</text>
</comment>
<evidence type="ECO:0000256" key="5">
    <source>
        <dbReference type="ARBA" id="ARBA00022989"/>
    </source>
</evidence>
<dbReference type="InterPro" id="IPR025857">
    <property type="entry name" value="MacB_PCD"/>
</dbReference>
<gene>
    <name evidence="10" type="ORF">SE17_41100</name>
</gene>
<dbReference type="AlphaFoldDB" id="A0A0P9H1H4"/>
<evidence type="ECO:0000256" key="6">
    <source>
        <dbReference type="ARBA" id="ARBA00023136"/>
    </source>
</evidence>
<protein>
    <submittedName>
        <fullName evidence="10">Uncharacterized protein</fullName>
    </submittedName>
</protein>
<reference evidence="10 11" key="1">
    <citation type="submission" date="2015-09" db="EMBL/GenBank/DDBJ databases">
        <title>Draft genome sequence of Kouleothrix aurantiaca JCM 19913.</title>
        <authorList>
            <person name="Hemp J."/>
        </authorList>
    </citation>
    <scope>NUCLEOTIDE SEQUENCE [LARGE SCALE GENOMIC DNA]</scope>
    <source>
        <strain evidence="10 11">COM-B</strain>
    </source>
</reference>
<evidence type="ECO:0000256" key="2">
    <source>
        <dbReference type="ARBA" id="ARBA00005236"/>
    </source>
</evidence>
<dbReference type="PATRIC" id="fig|186479.3.peg.6586"/>
<evidence type="ECO:0000256" key="7">
    <source>
        <dbReference type="SAM" id="Phobius"/>
    </source>
</evidence>
<keyword evidence="6 7" id="KW-0472">Membrane</keyword>
<evidence type="ECO:0000313" key="11">
    <source>
        <dbReference type="Proteomes" id="UP000050509"/>
    </source>
</evidence>
<name>A0A0P9H1H4_9CHLR</name>
<organism evidence="10 11">
    <name type="scientific">Kouleothrix aurantiaca</name>
    <dbReference type="NCBI Taxonomy" id="186479"/>
    <lineage>
        <taxon>Bacteria</taxon>
        <taxon>Bacillati</taxon>
        <taxon>Chloroflexota</taxon>
        <taxon>Chloroflexia</taxon>
        <taxon>Chloroflexales</taxon>
        <taxon>Roseiflexineae</taxon>
        <taxon>Roseiflexaceae</taxon>
        <taxon>Kouleothrix</taxon>
    </lineage>
</organism>
<dbReference type="InterPro" id="IPR003838">
    <property type="entry name" value="ABC3_permease_C"/>
</dbReference>
<comment type="subcellular location">
    <subcellularLocation>
        <location evidence="1">Cell membrane</location>
        <topology evidence="1">Multi-pass membrane protein</topology>
    </subcellularLocation>
</comment>
<comment type="similarity">
    <text evidence="2">Belongs to the ABC-4 integral membrane protein family. LolC/E subfamily.</text>
</comment>
<evidence type="ECO:0000256" key="1">
    <source>
        <dbReference type="ARBA" id="ARBA00004651"/>
    </source>
</evidence>
<dbReference type="GO" id="GO:0044874">
    <property type="term" value="P:lipoprotein localization to outer membrane"/>
    <property type="evidence" value="ECO:0007669"/>
    <property type="project" value="TreeGrafter"/>
</dbReference>
<keyword evidence="5 7" id="KW-1133">Transmembrane helix</keyword>
<evidence type="ECO:0000256" key="4">
    <source>
        <dbReference type="ARBA" id="ARBA00022692"/>
    </source>
</evidence>
<dbReference type="GO" id="GO:0098797">
    <property type="term" value="C:plasma membrane protein complex"/>
    <property type="evidence" value="ECO:0007669"/>
    <property type="project" value="TreeGrafter"/>
</dbReference>
<dbReference type="EMBL" id="LJCR01003149">
    <property type="protein sequence ID" value="KPV47875.1"/>
    <property type="molecule type" value="Genomic_DNA"/>
</dbReference>
<evidence type="ECO:0000259" key="9">
    <source>
        <dbReference type="Pfam" id="PF12704"/>
    </source>
</evidence>
<dbReference type="Pfam" id="PF02687">
    <property type="entry name" value="FtsX"/>
    <property type="match status" value="1"/>
</dbReference>
<evidence type="ECO:0000259" key="8">
    <source>
        <dbReference type="Pfam" id="PF02687"/>
    </source>
</evidence>
<evidence type="ECO:0000256" key="3">
    <source>
        <dbReference type="ARBA" id="ARBA00022475"/>
    </source>
</evidence>
<keyword evidence="11" id="KW-1185">Reference proteome</keyword>
<feature type="domain" description="MacB-like periplasmic core" evidence="9">
    <location>
        <begin position="3"/>
        <end position="123"/>
    </location>
</feature>
<feature type="transmembrane region" description="Helical" evidence="7">
    <location>
        <begin position="200"/>
        <end position="228"/>
    </location>
</feature>
<evidence type="ECO:0000313" key="10">
    <source>
        <dbReference type="EMBL" id="KPV47875.1"/>
    </source>
</evidence>
<proteinExistence type="inferred from homology"/>
<feature type="non-terminal residue" evidence="10">
    <location>
        <position position="1"/>
    </location>
</feature>
<accession>A0A0P9H1H4</accession>
<feature type="transmembrane region" description="Helical" evidence="7">
    <location>
        <begin position="152"/>
        <end position="179"/>
    </location>
</feature>